<evidence type="ECO:0000313" key="2">
    <source>
        <dbReference type="EMBL" id="JAE39151.1"/>
    </source>
</evidence>
<proteinExistence type="predicted"/>
<organism evidence="2">
    <name type="scientific">Arundo donax</name>
    <name type="common">Giant reed</name>
    <name type="synonym">Donax arundinaceus</name>
    <dbReference type="NCBI Taxonomy" id="35708"/>
    <lineage>
        <taxon>Eukaryota</taxon>
        <taxon>Viridiplantae</taxon>
        <taxon>Streptophyta</taxon>
        <taxon>Embryophyta</taxon>
        <taxon>Tracheophyta</taxon>
        <taxon>Spermatophyta</taxon>
        <taxon>Magnoliopsida</taxon>
        <taxon>Liliopsida</taxon>
        <taxon>Poales</taxon>
        <taxon>Poaceae</taxon>
        <taxon>PACMAD clade</taxon>
        <taxon>Arundinoideae</taxon>
        <taxon>Arundineae</taxon>
        <taxon>Arundo</taxon>
    </lineage>
</organism>
<name>A0A0A9HWA5_ARUDO</name>
<dbReference type="EMBL" id="GBRH01158745">
    <property type="protein sequence ID" value="JAE39151.1"/>
    <property type="molecule type" value="Transcribed_RNA"/>
</dbReference>
<dbReference type="AlphaFoldDB" id="A0A0A9HWA5"/>
<feature type="region of interest" description="Disordered" evidence="1">
    <location>
        <begin position="28"/>
        <end position="50"/>
    </location>
</feature>
<accession>A0A0A9HWA5</accession>
<sequence>MAWLRLKLLQQGQWQLVSARLRRATYREGGRGMRHAQGSPASRRAGVAVG</sequence>
<evidence type="ECO:0000256" key="1">
    <source>
        <dbReference type="SAM" id="MobiDB-lite"/>
    </source>
</evidence>
<reference evidence="2" key="1">
    <citation type="submission" date="2014-09" db="EMBL/GenBank/DDBJ databases">
        <authorList>
            <person name="Magalhaes I.L.F."/>
            <person name="Oliveira U."/>
            <person name="Santos F.R."/>
            <person name="Vidigal T.H.D.A."/>
            <person name="Brescovit A.D."/>
            <person name="Santos A.J."/>
        </authorList>
    </citation>
    <scope>NUCLEOTIDE SEQUENCE</scope>
    <source>
        <tissue evidence="2">Shoot tissue taken approximately 20 cm above the soil surface</tissue>
    </source>
</reference>
<reference evidence="2" key="2">
    <citation type="journal article" date="2015" name="Data Brief">
        <title>Shoot transcriptome of the giant reed, Arundo donax.</title>
        <authorList>
            <person name="Barrero R.A."/>
            <person name="Guerrero F.D."/>
            <person name="Moolhuijzen P."/>
            <person name="Goolsby J.A."/>
            <person name="Tidwell J."/>
            <person name="Bellgard S.E."/>
            <person name="Bellgard M.I."/>
        </authorList>
    </citation>
    <scope>NUCLEOTIDE SEQUENCE</scope>
    <source>
        <tissue evidence="2">Shoot tissue taken approximately 20 cm above the soil surface</tissue>
    </source>
</reference>
<protein>
    <submittedName>
        <fullName evidence="2">Uncharacterized protein</fullName>
    </submittedName>
</protein>